<keyword evidence="8" id="KW-1185">Reference proteome</keyword>
<dbReference type="FunFam" id="1.20.1250.20:FF:000059">
    <property type="entry name" value="Solute carrier family 17 member 9"/>
    <property type="match status" value="1"/>
</dbReference>
<protein>
    <submittedName>
        <fullName evidence="7">Solute carrier family 17 member 9</fullName>
    </submittedName>
</protein>
<dbReference type="PROSITE" id="PS00217">
    <property type="entry name" value="SUGAR_TRANSPORT_2"/>
    <property type="match status" value="1"/>
</dbReference>
<feature type="transmembrane region" description="Helical" evidence="5">
    <location>
        <begin position="271"/>
        <end position="291"/>
    </location>
</feature>
<feature type="transmembrane region" description="Helical" evidence="5">
    <location>
        <begin position="87"/>
        <end position="106"/>
    </location>
</feature>
<dbReference type="PROSITE" id="PS50850">
    <property type="entry name" value="MFS"/>
    <property type="match status" value="1"/>
</dbReference>
<dbReference type="InterPro" id="IPR005829">
    <property type="entry name" value="Sugar_transporter_CS"/>
</dbReference>
<dbReference type="Pfam" id="PF07690">
    <property type="entry name" value="MFS_1"/>
    <property type="match status" value="1"/>
</dbReference>
<reference evidence="7" key="2">
    <citation type="submission" date="2025-09" db="UniProtKB">
        <authorList>
            <consortium name="Ensembl"/>
        </authorList>
    </citation>
    <scope>IDENTIFICATION</scope>
</reference>
<reference evidence="7" key="1">
    <citation type="submission" date="2025-08" db="UniProtKB">
        <authorList>
            <consortium name="Ensembl"/>
        </authorList>
    </citation>
    <scope>IDENTIFICATION</scope>
</reference>
<comment type="subcellular location">
    <subcellularLocation>
        <location evidence="1">Membrane</location>
        <topology evidence="1">Multi-pass membrane protein</topology>
    </subcellularLocation>
</comment>
<keyword evidence="4 5" id="KW-0472">Membrane</keyword>
<dbReference type="GO" id="GO:0016020">
    <property type="term" value="C:membrane"/>
    <property type="evidence" value="ECO:0007669"/>
    <property type="project" value="UniProtKB-SubCell"/>
</dbReference>
<feature type="transmembrane region" description="Helical" evidence="5">
    <location>
        <begin position="178"/>
        <end position="196"/>
    </location>
</feature>
<dbReference type="SUPFAM" id="SSF103473">
    <property type="entry name" value="MFS general substrate transporter"/>
    <property type="match status" value="1"/>
</dbReference>
<dbReference type="GO" id="GO:0015291">
    <property type="term" value="F:secondary active transmembrane transporter activity"/>
    <property type="evidence" value="ECO:0007669"/>
    <property type="project" value="UniProtKB-ARBA"/>
</dbReference>
<feature type="transmembrane region" description="Helical" evidence="5">
    <location>
        <begin position="347"/>
        <end position="371"/>
    </location>
</feature>
<feature type="domain" description="Major facilitator superfamily (MFS) profile" evidence="6">
    <location>
        <begin position="21"/>
        <end position="413"/>
    </location>
</feature>
<dbReference type="Ensembl" id="ENSPCOT00000017750.1">
    <property type="protein sequence ID" value="ENSPCOP00000007207.1"/>
    <property type="gene ID" value="ENSPCOG00000014828.1"/>
</dbReference>
<feature type="transmembrane region" description="Helical" evidence="5">
    <location>
        <begin position="20"/>
        <end position="39"/>
    </location>
</feature>
<dbReference type="GeneTree" id="ENSGT00940000158186"/>
<dbReference type="PANTHER" id="PTHR11662:SF279">
    <property type="entry name" value="VOLTAGE-GATED PURINE NUCLEOTIDE UNIPORTER SLC17A9"/>
    <property type="match status" value="1"/>
</dbReference>
<evidence type="ECO:0000259" key="6">
    <source>
        <dbReference type="PROSITE" id="PS50850"/>
    </source>
</evidence>
<evidence type="ECO:0000256" key="5">
    <source>
        <dbReference type="SAM" id="Phobius"/>
    </source>
</evidence>
<dbReference type="InterPro" id="IPR020846">
    <property type="entry name" value="MFS_dom"/>
</dbReference>
<gene>
    <name evidence="7" type="primary">SLC17A9</name>
</gene>
<evidence type="ECO:0000313" key="7">
    <source>
        <dbReference type="Ensembl" id="ENSPCOP00000007207.1"/>
    </source>
</evidence>
<feature type="transmembrane region" description="Helical" evidence="5">
    <location>
        <begin position="118"/>
        <end position="137"/>
    </location>
</feature>
<proteinExistence type="predicted"/>
<feature type="transmembrane region" description="Helical" evidence="5">
    <location>
        <begin position="236"/>
        <end position="259"/>
    </location>
</feature>
<sequence>KQWPSRRRPGQRCGRPQCQAWTGALLLGTCLLYCARASVPVCTVAMSQDFGWNKKEAGIVLSSFFWGYCLTQVVGGHLGDRIGGEKVIVLSASAWGSITAATPLLAHLGGAHLVCMTLSRVLMGLLQGVYFPALTSLLSQKVRESERAFTYSTVGAGSQIGTLLTGVVGSALLEWHSWQSVFYFSGSLTLLWAWYVHRYLLREKDLVLALGVLVRGLPVSRHSKVPWRQLFRKPSVWAAVFSQLCSACSFFILLSWLPTFFQETFPHAKGWVFNVVPWLVAIPASVFSGFLSDHLICQGEPGRAAVTGPLPFFESVVFASASIGLQTFNHSGISVNIQDLAPSCAGFLFGVANTAGAVAGVVGVCLGGYLIETTGSWTYLFNLVAVTSNLGLCTFLVFGQAQRVDLSPAREDL</sequence>
<dbReference type="PANTHER" id="PTHR11662">
    <property type="entry name" value="SOLUTE CARRIER FAMILY 17"/>
    <property type="match status" value="1"/>
</dbReference>
<evidence type="ECO:0000313" key="8">
    <source>
        <dbReference type="Proteomes" id="UP000233160"/>
    </source>
</evidence>
<feature type="transmembrane region" description="Helical" evidence="5">
    <location>
        <begin position="59"/>
        <end position="75"/>
    </location>
</feature>
<dbReference type="GO" id="GO:0015867">
    <property type="term" value="P:ATP transport"/>
    <property type="evidence" value="ECO:0007669"/>
    <property type="project" value="TreeGrafter"/>
</dbReference>
<dbReference type="Gene3D" id="1.20.1250.20">
    <property type="entry name" value="MFS general substrate transporter like domains"/>
    <property type="match status" value="2"/>
</dbReference>
<dbReference type="InterPro" id="IPR050382">
    <property type="entry name" value="MFS_Na/Anion_cotransporter"/>
</dbReference>
<keyword evidence="2 5" id="KW-0812">Transmembrane</keyword>
<name>A0A2K6EZR3_PROCO</name>
<evidence type="ECO:0000256" key="2">
    <source>
        <dbReference type="ARBA" id="ARBA00022692"/>
    </source>
</evidence>
<dbReference type="InterPro" id="IPR036259">
    <property type="entry name" value="MFS_trans_sf"/>
</dbReference>
<dbReference type="Proteomes" id="UP000233160">
    <property type="component" value="Unassembled WGS sequence"/>
</dbReference>
<dbReference type="InterPro" id="IPR044777">
    <property type="entry name" value="SLC17A9-like"/>
</dbReference>
<dbReference type="AlphaFoldDB" id="A0A2K6EZR3"/>
<evidence type="ECO:0000256" key="3">
    <source>
        <dbReference type="ARBA" id="ARBA00022989"/>
    </source>
</evidence>
<keyword evidence="3 5" id="KW-1133">Transmembrane helix</keyword>
<dbReference type="InterPro" id="IPR011701">
    <property type="entry name" value="MFS"/>
</dbReference>
<feature type="transmembrane region" description="Helical" evidence="5">
    <location>
        <begin position="149"/>
        <end position="172"/>
    </location>
</feature>
<evidence type="ECO:0000256" key="4">
    <source>
        <dbReference type="ARBA" id="ARBA00023136"/>
    </source>
</evidence>
<evidence type="ECO:0000256" key="1">
    <source>
        <dbReference type="ARBA" id="ARBA00004141"/>
    </source>
</evidence>
<feature type="transmembrane region" description="Helical" evidence="5">
    <location>
        <begin position="377"/>
        <end position="398"/>
    </location>
</feature>
<dbReference type="CDD" id="cd17380">
    <property type="entry name" value="MFS_SLC17A9_like"/>
    <property type="match status" value="1"/>
</dbReference>
<accession>A0A2K6EZR3</accession>
<organism evidence="7 8">
    <name type="scientific">Propithecus coquereli</name>
    <name type="common">Coquerel's sifaka</name>
    <name type="synonym">Propithecus verreauxi coquereli</name>
    <dbReference type="NCBI Taxonomy" id="379532"/>
    <lineage>
        <taxon>Eukaryota</taxon>
        <taxon>Metazoa</taxon>
        <taxon>Chordata</taxon>
        <taxon>Craniata</taxon>
        <taxon>Vertebrata</taxon>
        <taxon>Euteleostomi</taxon>
        <taxon>Mammalia</taxon>
        <taxon>Eutheria</taxon>
        <taxon>Euarchontoglires</taxon>
        <taxon>Primates</taxon>
        <taxon>Strepsirrhini</taxon>
        <taxon>Lemuriformes</taxon>
        <taxon>Indriidae</taxon>
        <taxon>Propithecus</taxon>
    </lineage>
</organism>